<protein>
    <submittedName>
        <fullName evidence="1">Oil body-associated protein 2A</fullName>
    </submittedName>
</protein>
<organism evidence="1 2">
    <name type="scientific">Camellia lanceoleosa</name>
    <dbReference type="NCBI Taxonomy" id="1840588"/>
    <lineage>
        <taxon>Eukaryota</taxon>
        <taxon>Viridiplantae</taxon>
        <taxon>Streptophyta</taxon>
        <taxon>Embryophyta</taxon>
        <taxon>Tracheophyta</taxon>
        <taxon>Spermatophyta</taxon>
        <taxon>Magnoliopsida</taxon>
        <taxon>eudicotyledons</taxon>
        <taxon>Gunneridae</taxon>
        <taxon>Pentapetalae</taxon>
        <taxon>asterids</taxon>
        <taxon>Ericales</taxon>
        <taxon>Theaceae</taxon>
        <taxon>Camellia</taxon>
    </lineage>
</organism>
<keyword evidence="2" id="KW-1185">Reference proteome</keyword>
<reference evidence="1 2" key="1">
    <citation type="journal article" date="2022" name="Plant J.">
        <title>Chromosome-level genome of Camellia lanceoleosa provides a valuable resource for understanding genome evolution and self-incompatibility.</title>
        <authorList>
            <person name="Gong W."/>
            <person name="Xiao S."/>
            <person name="Wang L."/>
            <person name="Liao Z."/>
            <person name="Chang Y."/>
            <person name="Mo W."/>
            <person name="Hu G."/>
            <person name="Li W."/>
            <person name="Zhao G."/>
            <person name="Zhu H."/>
            <person name="Hu X."/>
            <person name="Ji K."/>
            <person name="Xiang X."/>
            <person name="Song Q."/>
            <person name="Yuan D."/>
            <person name="Jin S."/>
            <person name="Zhang L."/>
        </authorList>
    </citation>
    <scope>NUCLEOTIDE SEQUENCE [LARGE SCALE GENOMIC DNA]</scope>
    <source>
        <strain evidence="1">SQ_2022a</strain>
    </source>
</reference>
<proteinExistence type="predicted"/>
<dbReference type="Proteomes" id="UP001060215">
    <property type="component" value="Chromosome 8"/>
</dbReference>
<dbReference type="EMBL" id="CM045765">
    <property type="protein sequence ID" value="KAI7999748.1"/>
    <property type="molecule type" value="Genomic_DNA"/>
</dbReference>
<evidence type="ECO:0000313" key="1">
    <source>
        <dbReference type="EMBL" id="KAI7999748.1"/>
    </source>
</evidence>
<comment type="caution">
    <text evidence="1">The sequence shown here is derived from an EMBL/GenBank/DDBJ whole genome shotgun (WGS) entry which is preliminary data.</text>
</comment>
<evidence type="ECO:0000313" key="2">
    <source>
        <dbReference type="Proteomes" id="UP001060215"/>
    </source>
</evidence>
<name>A0ACC0GF33_9ERIC</name>
<sequence>MSPQDVNTGIVKPELVKKRDEKYKISSDNMKNSRANIETPKEMNPYADYWIKTGKGFAVDIEKTPMELRAPFPSLHLEKEKLAVVVVIVAKDDLEYLCRLVEEKDCGPSWIQMMDRSTPSLSYQAWRRDPENGPPQYRSRTVSEDATPDMVRDLFWDDDFRLKWDDMLIHAETLEECPNMGTMVVRWVHKFPFFCSDREYIIGRRI</sequence>
<accession>A0ACC0GF33</accession>
<gene>
    <name evidence="1" type="ORF">LOK49_LG09G01014</name>
</gene>